<dbReference type="Gene3D" id="3.20.20.70">
    <property type="entry name" value="Aldolase class I"/>
    <property type="match status" value="1"/>
</dbReference>
<evidence type="ECO:0000259" key="1">
    <source>
        <dbReference type="PROSITE" id="PS50844"/>
    </source>
</evidence>
<feature type="domain" description="AFP-like" evidence="1">
    <location>
        <begin position="287"/>
        <end position="343"/>
    </location>
</feature>
<dbReference type="GO" id="GO:0047444">
    <property type="term" value="F:N-acylneuraminate-9-phosphate synthase activity"/>
    <property type="evidence" value="ECO:0007669"/>
    <property type="project" value="TreeGrafter"/>
</dbReference>
<organism evidence="2 3">
    <name type="scientific">Candidatus Limenecus avicola</name>
    <dbReference type="NCBI Taxonomy" id="2840847"/>
    <lineage>
        <taxon>Bacteria</taxon>
        <taxon>Bacillati</taxon>
        <taxon>Bacillota</taxon>
        <taxon>Clostridia</taxon>
        <taxon>Eubacteriales</taxon>
        <taxon>Clostridiaceae</taxon>
        <taxon>Clostridiaceae incertae sedis</taxon>
        <taxon>Candidatus Limenecus</taxon>
    </lineage>
</organism>
<dbReference type="SUPFAM" id="SSF51569">
    <property type="entry name" value="Aldolase"/>
    <property type="match status" value="1"/>
</dbReference>
<dbReference type="Pfam" id="PF03102">
    <property type="entry name" value="NeuB"/>
    <property type="match status" value="1"/>
</dbReference>
<name>A0A9D1MZY4_9CLOT</name>
<sequence>MAIITLKNGDKIGYDTQPYFIAEVNSSHNGNVETAKEMCKMAKESGCNCVKFQSWSSESLYSKSYYAKNPIAKRIVQKFSISPEDLKDIALYCKEIGIAFSSTPYCEAEVDFLVDECQAPFIKIASMEINNYDYLQYIAQKGLPVVLSTGMAEADEVRKAVKVIENAGNKQIILLHCISIYPAAPETIHLNNILWLKEEFPEYPIGFSDHTLGTEISAGAVALGACVIEKHFTLDKGKMGMDNNMAIEPAEMSQLTRNCVNVYKSLGSKERIVSEAEYKQRENMRRSVVAAHDLKAGCILTKNDLILKRPGTGIPADKIDSVTGKKLNKDVEFDTLIFEEDLI</sequence>
<comment type="caution">
    <text evidence="2">The sequence shown here is derived from an EMBL/GenBank/DDBJ whole genome shotgun (WGS) entry which is preliminary data.</text>
</comment>
<dbReference type="PROSITE" id="PS50844">
    <property type="entry name" value="AFP_LIKE"/>
    <property type="match status" value="1"/>
</dbReference>
<evidence type="ECO:0000313" key="2">
    <source>
        <dbReference type="EMBL" id="HIU92564.1"/>
    </source>
</evidence>
<dbReference type="Proteomes" id="UP000886748">
    <property type="component" value="Unassembled WGS sequence"/>
</dbReference>
<dbReference type="InterPro" id="IPR006190">
    <property type="entry name" value="SAF_AFP_Neu5Ac"/>
</dbReference>
<dbReference type="PANTHER" id="PTHR42966:SF1">
    <property type="entry name" value="SIALIC ACID SYNTHASE"/>
    <property type="match status" value="1"/>
</dbReference>
<dbReference type="PANTHER" id="PTHR42966">
    <property type="entry name" value="N-ACETYLNEURAMINATE SYNTHASE"/>
    <property type="match status" value="1"/>
</dbReference>
<proteinExistence type="predicted"/>
<reference evidence="2" key="2">
    <citation type="journal article" date="2021" name="PeerJ">
        <title>Extensive microbial diversity within the chicken gut microbiome revealed by metagenomics and culture.</title>
        <authorList>
            <person name="Gilroy R."/>
            <person name="Ravi A."/>
            <person name="Getino M."/>
            <person name="Pursley I."/>
            <person name="Horton D.L."/>
            <person name="Alikhan N.F."/>
            <person name="Baker D."/>
            <person name="Gharbi K."/>
            <person name="Hall N."/>
            <person name="Watson M."/>
            <person name="Adriaenssens E.M."/>
            <person name="Foster-Nyarko E."/>
            <person name="Jarju S."/>
            <person name="Secka A."/>
            <person name="Antonio M."/>
            <person name="Oren A."/>
            <person name="Chaudhuri R.R."/>
            <person name="La Ragione R."/>
            <person name="Hildebrand F."/>
            <person name="Pallen M.J."/>
        </authorList>
    </citation>
    <scope>NUCLEOTIDE SEQUENCE</scope>
    <source>
        <strain evidence="2">CHK154-7741</strain>
    </source>
</reference>
<dbReference type="AlphaFoldDB" id="A0A9D1MZY4"/>
<reference evidence="2" key="1">
    <citation type="submission" date="2020-10" db="EMBL/GenBank/DDBJ databases">
        <authorList>
            <person name="Gilroy R."/>
        </authorList>
    </citation>
    <scope>NUCLEOTIDE SEQUENCE</scope>
    <source>
        <strain evidence="2">CHK154-7741</strain>
    </source>
</reference>
<dbReference type="SMART" id="SM00858">
    <property type="entry name" value="SAF"/>
    <property type="match status" value="1"/>
</dbReference>
<dbReference type="GO" id="GO:0016051">
    <property type="term" value="P:carbohydrate biosynthetic process"/>
    <property type="evidence" value="ECO:0007669"/>
    <property type="project" value="InterPro"/>
</dbReference>
<dbReference type="InterPro" id="IPR013132">
    <property type="entry name" value="PseI/NeuA/B-like_N"/>
</dbReference>
<dbReference type="EMBL" id="DVOD01000040">
    <property type="protein sequence ID" value="HIU92564.1"/>
    <property type="molecule type" value="Genomic_DNA"/>
</dbReference>
<dbReference type="InterPro" id="IPR013974">
    <property type="entry name" value="SAF"/>
</dbReference>
<dbReference type="InterPro" id="IPR036732">
    <property type="entry name" value="AFP_Neu5c_C_sf"/>
</dbReference>
<dbReference type="Pfam" id="PF08666">
    <property type="entry name" value="SAF"/>
    <property type="match status" value="1"/>
</dbReference>
<dbReference type="Gene3D" id="3.90.1210.10">
    <property type="entry name" value="Antifreeze-like/N-acetylneuraminic acid synthase C-terminal domain"/>
    <property type="match status" value="1"/>
</dbReference>
<dbReference type="SUPFAM" id="SSF51269">
    <property type="entry name" value="AFP III-like domain"/>
    <property type="match status" value="1"/>
</dbReference>
<dbReference type="InterPro" id="IPR013785">
    <property type="entry name" value="Aldolase_TIM"/>
</dbReference>
<gene>
    <name evidence="2" type="ORF">IAD26_05455</name>
</gene>
<dbReference type="CDD" id="cd11615">
    <property type="entry name" value="SAF_NeuB_like"/>
    <property type="match status" value="1"/>
</dbReference>
<accession>A0A9D1MZY4</accession>
<dbReference type="InterPro" id="IPR051690">
    <property type="entry name" value="PseI-like"/>
</dbReference>
<evidence type="ECO:0000313" key="3">
    <source>
        <dbReference type="Proteomes" id="UP000886748"/>
    </source>
</evidence>
<protein>
    <submittedName>
        <fullName evidence="2">N-acetylneuraminate synthase family protein</fullName>
    </submittedName>
</protein>
<dbReference type="InterPro" id="IPR057736">
    <property type="entry name" value="SAF_PseI/NeuA/NeuB"/>
</dbReference>